<organism evidence="1 2">
    <name type="scientific">Aspergillus candidus</name>
    <dbReference type="NCBI Taxonomy" id="41067"/>
    <lineage>
        <taxon>Eukaryota</taxon>
        <taxon>Fungi</taxon>
        <taxon>Dikarya</taxon>
        <taxon>Ascomycota</taxon>
        <taxon>Pezizomycotina</taxon>
        <taxon>Eurotiomycetes</taxon>
        <taxon>Eurotiomycetidae</taxon>
        <taxon>Eurotiales</taxon>
        <taxon>Aspergillaceae</taxon>
        <taxon>Aspergillus</taxon>
        <taxon>Aspergillus subgen. Circumdati</taxon>
    </lineage>
</organism>
<dbReference type="EMBL" id="KZ559130">
    <property type="protein sequence ID" value="PLB39395.1"/>
    <property type="molecule type" value="Genomic_DNA"/>
</dbReference>
<sequence>MQPATADPDTQHDVHVMLLDYLLCINISRILHSKKVENEELDCDWDLNIGWLVDTIETSSSEEITNDLRIKIQLLNVITAFYRYTGPDQNIVSDAQLPPLHTEFQSITATGASRAVTKAAAEFETLCNVAHAIVSESRKAEITAQFIAQAALEEYQLSGGVDPSKYLTWASEALGQTPDLRQSTVKFVASLVDKASCTDHQEGLLTENGARQFEAYLLEFVSDLMQVLEPPILIQLERGALSGMSREETQLLKHKVGMR</sequence>
<reference evidence="1 2" key="1">
    <citation type="submission" date="2017-12" db="EMBL/GenBank/DDBJ databases">
        <authorList>
            <consortium name="DOE Joint Genome Institute"/>
            <person name="Haridas S."/>
            <person name="Kjaerbolling I."/>
            <person name="Vesth T.C."/>
            <person name="Frisvad J.C."/>
            <person name="Nybo J.L."/>
            <person name="Theobald S."/>
            <person name="Kuo A."/>
            <person name="Bowyer P."/>
            <person name="Matsuda Y."/>
            <person name="Mondo S."/>
            <person name="Lyhne E.K."/>
            <person name="Kogle M.E."/>
            <person name="Clum A."/>
            <person name="Lipzen A."/>
            <person name="Salamov A."/>
            <person name="Ngan C.Y."/>
            <person name="Daum C."/>
            <person name="Chiniquy J."/>
            <person name="Barry K."/>
            <person name="LaButti K."/>
            <person name="Simmons B.A."/>
            <person name="Magnuson J.K."/>
            <person name="Mortensen U.H."/>
            <person name="Larsen T.O."/>
            <person name="Grigoriev I.V."/>
            <person name="Baker S.E."/>
            <person name="Andersen M.R."/>
            <person name="Nordberg H.P."/>
            <person name="Cantor M.N."/>
            <person name="Hua S.X."/>
        </authorList>
    </citation>
    <scope>NUCLEOTIDE SEQUENCE [LARGE SCALE GENOMIC DNA]</scope>
    <source>
        <strain evidence="1 2">CBS 102.13</strain>
    </source>
</reference>
<dbReference type="Proteomes" id="UP000234585">
    <property type="component" value="Unassembled WGS sequence"/>
</dbReference>
<gene>
    <name evidence="1" type="ORF">BDW47DRAFT_15814</name>
</gene>
<name>A0A2I2FFK1_ASPCN</name>
<proteinExistence type="predicted"/>
<protein>
    <submittedName>
        <fullName evidence="1">Uncharacterized protein</fullName>
    </submittedName>
</protein>
<evidence type="ECO:0000313" key="2">
    <source>
        <dbReference type="Proteomes" id="UP000234585"/>
    </source>
</evidence>
<dbReference type="AlphaFoldDB" id="A0A2I2FFK1"/>
<evidence type="ECO:0000313" key="1">
    <source>
        <dbReference type="EMBL" id="PLB39395.1"/>
    </source>
</evidence>
<dbReference type="OrthoDB" id="4149149at2759"/>
<dbReference type="RefSeq" id="XP_024673407.1">
    <property type="nucleotide sequence ID" value="XM_024818334.1"/>
</dbReference>
<keyword evidence="2" id="KW-1185">Reference proteome</keyword>
<dbReference type="GeneID" id="36525494"/>
<accession>A0A2I2FFK1</accession>